<dbReference type="EMBL" id="JAQQXP010000001">
    <property type="protein sequence ID" value="MDC8829579.1"/>
    <property type="molecule type" value="Genomic_DNA"/>
</dbReference>
<dbReference type="RefSeq" id="WP_273638025.1">
    <property type="nucleotide sequence ID" value="NZ_JAQQXP010000001.1"/>
</dbReference>
<proteinExistence type="predicted"/>
<name>A0ABT5KXT3_9ALTE</name>
<keyword evidence="2" id="KW-1185">Reference proteome</keyword>
<evidence type="ECO:0000313" key="1">
    <source>
        <dbReference type="EMBL" id="MDC8829579.1"/>
    </source>
</evidence>
<organism evidence="1 2">
    <name type="scientific">Alteromonas gilva</name>
    <dbReference type="NCBI Taxonomy" id="2987522"/>
    <lineage>
        <taxon>Bacteria</taxon>
        <taxon>Pseudomonadati</taxon>
        <taxon>Pseudomonadota</taxon>
        <taxon>Gammaproteobacteria</taxon>
        <taxon>Alteromonadales</taxon>
        <taxon>Alteromonadaceae</taxon>
        <taxon>Alteromonas/Salinimonas group</taxon>
        <taxon>Alteromonas</taxon>
    </lineage>
</organism>
<comment type="caution">
    <text evidence="1">The sequence shown here is derived from an EMBL/GenBank/DDBJ whole genome shotgun (WGS) entry which is preliminary data.</text>
</comment>
<accession>A0ABT5KXT3</accession>
<gene>
    <name evidence="1" type="ORF">OIK42_02275</name>
</gene>
<evidence type="ECO:0000313" key="2">
    <source>
        <dbReference type="Proteomes" id="UP001218788"/>
    </source>
</evidence>
<protein>
    <submittedName>
        <fullName evidence="1">Uncharacterized protein</fullName>
    </submittedName>
</protein>
<dbReference type="Proteomes" id="UP001218788">
    <property type="component" value="Unassembled WGS sequence"/>
</dbReference>
<sequence>MTKLVVMNWLRFFAVMVVVAGFPAGSALLPVEYNEVNFLVGQHDITLESHASEVELAGHAKDFPANDIDDDTDSSVYSLRKTCNITSPVPLAGQYHVVKTAICWAEIRAPPSLS</sequence>
<reference evidence="1 2" key="1">
    <citation type="submission" date="2022-10" db="EMBL/GenBank/DDBJ databases">
        <title>Alteromonas sp. chi3 Genome sequencing.</title>
        <authorList>
            <person name="Park S."/>
        </authorList>
    </citation>
    <scope>NUCLEOTIDE SEQUENCE [LARGE SCALE GENOMIC DNA]</scope>
    <source>
        <strain evidence="2">chi3</strain>
    </source>
</reference>